<dbReference type="RefSeq" id="WP_132129030.1">
    <property type="nucleotide sequence ID" value="NZ_CP042432.1"/>
</dbReference>
<comment type="caution">
    <text evidence="2">The sequence shown here is derived from an EMBL/GenBank/DDBJ whole genome shotgun (WGS) entry which is preliminary data.</text>
</comment>
<proteinExistence type="predicted"/>
<protein>
    <submittedName>
        <fullName evidence="2">DJ-1/PfpI family protein</fullName>
    </submittedName>
</protein>
<dbReference type="CDD" id="cd03139">
    <property type="entry name" value="GATase1_PfpI_2"/>
    <property type="match status" value="1"/>
</dbReference>
<dbReference type="InterPro" id="IPR002818">
    <property type="entry name" value="DJ-1/PfpI"/>
</dbReference>
<evidence type="ECO:0000259" key="1">
    <source>
        <dbReference type="Pfam" id="PF01965"/>
    </source>
</evidence>
<sequence length="200" mass="22654">MPNKVRNVAILLFDDCEELDFAGPFGVFNLANDVAGRKLFNVFTLSNHDQIITRHGLRLVTDGPFAYSPEIDILIIPGGRGFKKEMHNDRLMYWLRSTSFRRILTVSTGAFILAQSHLMKGLKTTTHHLFLDELERNYPELEVVRDTRFVDNGKIICSAGSSSGIEGSLHLIEQLYDQAFSEEVAKMMEYRSQGFSSTAF</sequence>
<dbReference type="PANTHER" id="PTHR43130:SF3">
    <property type="entry name" value="HTH-TYPE TRANSCRIPTIONAL REGULATOR RV1931C"/>
    <property type="match status" value="1"/>
</dbReference>
<dbReference type="GO" id="GO:0006355">
    <property type="term" value="P:regulation of DNA-templated transcription"/>
    <property type="evidence" value="ECO:0007669"/>
    <property type="project" value="TreeGrafter"/>
</dbReference>
<accession>A0A4R3KS17</accession>
<dbReference type="Pfam" id="PF01965">
    <property type="entry name" value="DJ-1_PfpI"/>
    <property type="match status" value="1"/>
</dbReference>
<evidence type="ECO:0000313" key="3">
    <source>
        <dbReference type="Proteomes" id="UP000295807"/>
    </source>
</evidence>
<name>A0A4R3KS17_9SPHI</name>
<organism evidence="2 3">
    <name type="scientific">Anseongella ginsenosidimutans</name>
    <dbReference type="NCBI Taxonomy" id="496056"/>
    <lineage>
        <taxon>Bacteria</taxon>
        <taxon>Pseudomonadati</taxon>
        <taxon>Bacteroidota</taxon>
        <taxon>Sphingobacteriia</taxon>
        <taxon>Sphingobacteriales</taxon>
        <taxon>Sphingobacteriaceae</taxon>
        <taxon>Anseongella</taxon>
    </lineage>
</organism>
<dbReference type="SUPFAM" id="SSF52317">
    <property type="entry name" value="Class I glutamine amidotransferase-like"/>
    <property type="match status" value="1"/>
</dbReference>
<dbReference type="AlphaFoldDB" id="A0A4R3KS17"/>
<gene>
    <name evidence="2" type="ORF">EDD80_10542</name>
</gene>
<dbReference type="PANTHER" id="PTHR43130">
    <property type="entry name" value="ARAC-FAMILY TRANSCRIPTIONAL REGULATOR"/>
    <property type="match status" value="1"/>
</dbReference>
<dbReference type="Gene3D" id="3.40.50.880">
    <property type="match status" value="1"/>
</dbReference>
<evidence type="ECO:0000313" key="2">
    <source>
        <dbReference type="EMBL" id="TCS87229.1"/>
    </source>
</evidence>
<dbReference type="InterPro" id="IPR052158">
    <property type="entry name" value="INH-QAR"/>
</dbReference>
<dbReference type="Proteomes" id="UP000295807">
    <property type="component" value="Unassembled WGS sequence"/>
</dbReference>
<feature type="domain" description="DJ-1/PfpI" evidence="1">
    <location>
        <begin position="7"/>
        <end position="174"/>
    </location>
</feature>
<dbReference type="InterPro" id="IPR029062">
    <property type="entry name" value="Class_I_gatase-like"/>
</dbReference>
<dbReference type="EMBL" id="SMAD01000005">
    <property type="protein sequence ID" value="TCS87229.1"/>
    <property type="molecule type" value="Genomic_DNA"/>
</dbReference>
<reference evidence="2 3" key="1">
    <citation type="submission" date="2019-03" db="EMBL/GenBank/DDBJ databases">
        <title>Genomic Encyclopedia of Type Strains, Phase IV (KMG-IV): sequencing the most valuable type-strain genomes for metagenomic binning, comparative biology and taxonomic classification.</title>
        <authorList>
            <person name="Goeker M."/>
        </authorList>
    </citation>
    <scope>NUCLEOTIDE SEQUENCE [LARGE SCALE GENOMIC DNA]</scope>
    <source>
        <strain evidence="2 3">DSM 21100</strain>
    </source>
</reference>
<dbReference type="OrthoDB" id="9803764at2"/>
<keyword evidence="3" id="KW-1185">Reference proteome</keyword>